<organism evidence="8">
    <name type="scientific">Rhizophora mucronata</name>
    <name type="common">Asiatic mangrove</name>
    <dbReference type="NCBI Taxonomy" id="61149"/>
    <lineage>
        <taxon>Eukaryota</taxon>
        <taxon>Viridiplantae</taxon>
        <taxon>Streptophyta</taxon>
        <taxon>Embryophyta</taxon>
        <taxon>Tracheophyta</taxon>
        <taxon>Spermatophyta</taxon>
        <taxon>Magnoliopsida</taxon>
        <taxon>eudicotyledons</taxon>
        <taxon>Gunneridae</taxon>
        <taxon>Pentapetalae</taxon>
        <taxon>rosids</taxon>
        <taxon>fabids</taxon>
        <taxon>Malpighiales</taxon>
        <taxon>Rhizophoraceae</taxon>
        <taxon>Rhizophora</taxon>
    </lineage>
</organism>
<evidence type="ECO:0000256" key="2">
    <source>
        <dbReference type="ARBA" id="ARBA00006613"/>
    </source>
</evidence>
<dbReference type="EMBL" id="GGEC01016037">
    <property type="protein sequence ID" value="MBW96520.1"/>
    <property type="molecule type" value="Transcribed_RNA"/>
</dbReference>
<comment type="function">
    <text evidence="6">Subunit of clathrin-associated adaptor protein complex that plays a role in protein sorting in the late-Golgi/trans-Golgi network (TGN) and/or endosomes. The AP complexes mediate both the recruitment of clathrin to membranes and the recognition of sorting signals within the cytosolic tails of transmembrane cargo molecules.</text>
</comment>
<keyword evidence="3 6" id="KW-0813">Transport</keyword>
<reference evidence="8" key="1">
    <citation type="submission" date="2018-02" db="EMBL/GenBank/DDBJ databases">
        <title>Rhizophora mucronata_Transcriptome.</title>
        <authorList>
            <person name="Meera S.P."/>
            <person name="Sreeshan A."/>
            <person name="Augustine A."/>
        </authorList>
    </citation>
    <scope>NUCLEOTIDE SEQUENCE</scope>
    <source>
        <tissue evidence="8">Leaf</tissue>
    </source>
</reference>
<dbReference type="GO" id="GO:0006886">
    <property type="term" value="P:intracellular protein transport"/>
    <property type="evidence" value="ECO:0007669"/>
    <property type="project" value="InterPro"/>
</dbReference>
<dbReference type="InterPro" id="IPR026739">
    <property type="entry name" value="AP_beta"/>
</dbReference>
<feature type="domain" description="Clathrin/coatomer adaptor adaptin-like N-terminal" evidence="7">
    <location>
        <begin position="37"/>
        <end position="525"/>
    </location>
</feature>
<evidence type="ECO:0000256" key="1">
    <source>
        <dbReference type="ARBA" id="ARBA00004308"/>
    </source>
</evidence>
<sequence>MFPQFGATAETLSKASTIVFRIGTDAHLYDDPEDVNIASLLDSKFDSEKCEALKRLLALIAQGFDVSNFFPQVVKNVASQSLEVKKLVYVYLLHYAERRPNEALLSINSFQKDLGDPNPLVRAWALRTMAGIRLHVIAPLVLVAVGKCTRDPSVYVRKCAANALTKLNDLPLEENSSTIIETVGILLGDHSPGVVGAAAAAFVSICPTNYSLIGKNYRRLCEILPDVEDWGQIALIGMLLRYVIARHGLAKESIMFSLHGKESSHSETNGSDLDSALENDFSDISGKYDIELASMVSRCYIESPDEYLLRSRCNSKISAEFSSEKFVSGKSNSDVKILLQCTSPLLWSNNSAIVLASAGVHWIMGPIEDLKRIVKPLLFLIRSSSASQYVVLCNIQVLAKARPSLFSSHFDDFFVVSSDSYRIKSLKLEILCCIATDSSISFIFKEFQDYIRDPDRRFAADAVAAIGLCAQKLPKMANTCLEGLLSLIRQEFLTSDSEYGEGGVLVQAIMSTKTIVKQDPPSHEKVYSVLICYP</sequence>
<dbReference type="PANTHER" id="PTHR11134">
    <property type="entry name" value="ADAPTOR COMPLEX SUBUNIT BETA FAMILY MEMBER"/>
    <property type="match status" value="1"/>
</dbReference>
<name>A0A2P2JSU2_RHIMU</name>
<dbReference type="InterPro" id="IPR002553">
    <property type="entry name" value="Clathrin/coatomer_adapt-like_N"/>
</dbReference>
<dbReference type="GO" id="GO:0016192">
    <property type="term" value="P:vesicle-mediated transport"/>
    <property type="evidence" value="ECO:0007669"/>
    <property type="project" value="InterPro"/>
</dbReference>
<accession>A0A2P2JSU2</accession>
<keyword evidence="4 6" id="KW-0653">Protein transport</keyword>
<proteinExistence type="inferred from homology"/>
<dbReference type="AlphaFoldDB" id="A0A2P2JSU2"/>
<evidence type="ECO:0000259" key="7">
    <source>
        <dbReference type="Pfam" id="PF01602"/>
    </source>
</evidence>
<dbReference type="GO" id="GO:0030117">
    <property type="term" value="C:membrane coat"/>
    <property type="evidence" value="ECO:0007669"/>
    <property type="project" value="InterPro"/>
</dbReference>
<dbReference type="GO" id="GO:0030276">
    <property type="term" value="F:clathrin binding"/>
    <property type="evidence" value="ECO:0007669"/>
    <property type="project" value="InterPro"/>
</dbReference>
<dbReference type="GO" id="GO:0012505">
    <property type="term" value="C:endomembrane system"/>
    <property type="evidence" value="ECO:0007669"/>
    <property type="project" value="UniProtKB-SubCell"/>
</dbReference>
<dbReference type="Gene3D" id="1.25.10.10">
    <property type="entry name" value="Leucine-rich Repeat Variant"/>
    <property type="match status" value="1"/>
</dbReference>
<keyword evidence="5 6" id="KW-0472">Membrane</keyword>
<evidence type="ECO:0000256" key="4">
    <source>
        <dbReference type="ARBA" id="ARBA00022927"/>
    </source>
</evidence>
<comment type="subunit">
    <text evidence="6">Adaptor protein complexes are heterotetramers composed of two large adaptins (beta-type subunit and alpha-type or delta-type or epsilon-type or gamma-type subunit), a medium adaptin (mu-type subunit) and a small adaptin (sigma-type subunit).</text>
</comment>
<protein>
    <recommendedName>
        <fullName evidence="6">Beta-adaptin-like protein</fullName>
    </recommendedName>
</protein>
<dbReference type="InterPro" id="IPR016024">
    <property type="entry name" value="ARM-type_fold"/>
</dbReference>
<dbReference type="InterPro" id="IPR016342">
    <property type="entry name" value="AP_complex_bsu_1_2_4"/>
</dbReference>
<evidence type="ECO:0000256" key="6">
    <source>
        <dbReference type="PIRNR" id="PIRNR002291"/>
    </source>
</evidence>
<comment type="similarity">
    <text evidence="2 6">Belongs to the adaptor complexes large subunit family.</text>
</comment>
<comment type="subcellular location">
    <subcellularLocation>
        <location evidence="1">Endomembrane system</location>
    </subcellularLocation>
</comment>
<dbReference type="InterPro" id="IPR011989">
    <property type="entry name" value="ARM-like"/>
</dbReference>
<dbReference type="Pfam" id="PF01602">
    <property type="entry name" value="Adaptin_N"/>
    <property type="match status" value="1"/>
</dbReference>
<dbReference type="PIRSF" id="PIRSF002291">
    <property type="entry name" value="AP_complex_beta"/>
    <property type="match status" value="1"/>
</dbReference>
<evidence type="ECO:0000256" key="5">
    <source>
        <dbReference type="ARBA" id="ARBA00023136"/>
    </source>
</evidence>
<dbReference type="SUPFAM" id="SSF48371">
    <property type="entry name" value="ARM repeat"/>
    <property type="match status" value="1"/>
</dbReference>
<evidence type="ECO:0000313" key="8">
    <source>
        <dbReference type="EMBL" id="MBW96520.1"/>
    </source>
</evidence>
<evidence type="ECO:0000256" key="3">
    <source>
        <dbReference type="ARBA" id="ARBA00022448"/>
    </source>
</evidence>